<dbReference type="STRING" id="1265819.PGRAN_09896"/>
<keyword evidence="1" id="KW-0472">Membrane</keyword>
<gene>
    <name evidence="2" type="ORF">PGRAN_09896</name>
</gene>
<name>W7BB16_9LIST</name>
<accession>W7BB16</accession>
<sequence>MLFAAATKIPRGWLLKLDFKDAEIGREVRCKFLASLFLCVHSFMIYYIVNVIFIYLTGWLSIVYNASKMAF</sequence>
<dbReference type="EMBL" id="AODD01000013">
    <property type="protein sequence ID" value="EUJ23232.1"/>
    <property type="molecule type" value="Genomic_DNA"/>
</dbReference>
<keyword evidence="1" id="KW-0812">Transmembrane</keyword>
<evidence type="ECO:0000313" key="3">
    <source>
        <dbReference type="Proteomes" id="UP000019253"/>
    </source>
</evidence>
<dbReference type="Proteomes" id="UP000019253">
    <property type="component" value="Unassembled WGS sequence"/>
</dbReference>
<evidence type="ECO:0000313" key="2">
    <source>
        <dbReference type="EMBL" id="EUJ23232.1"/>
    </source>
</evidence>
<proteinExistence type="predicted"/>
<protein>
    <submittedName>
        <fullName evidence="2">Uncharacterized protein</fullName>
    </submittedName>
</protein>
<evidence type="ECO:0000256" key="1">
    <source>
        <dbReference type="SAM" id="Phobius"/>
    </source>
</evidence>
<keyword evidence="1" id="KW-1133">Transmembrane helix</keyword>
<comment type="caution">
    <text evidence="2">The sequence shown here is derived from an EMBL/GenBank/DDBJ whole genome shotgun (WGS) entry which is preliminary data.</text>
</comment>
<feature type="transmembrane region" description="Helical" evidence="1">
    <location>
        <begin position="44"/>
        <end position="66"/>
    </location>
</feature>
<keyword evidence="3" id="KW-1185">Reference proteome</keyword>
<dbReference type="AlphaFoldDB" id="W7BB16"/>
<reference evidence="2 3" key="1">
    <citation type="journal article" date="2014" name="Int. J. Syst. Evol. Microbiol.">
        <title>Listeria floridensis sp. nov., Listeria aquatica sp. nov., Listeria cornellensis sp. nov., Listeria riparia sp. nov. and Listeria grandensis sp. nov., from agricultural and natural environments.</title>
        <authorList>
            <person name="den Bakker H.C."/>
            <person name="Warchocki S."/>
            <person name="Wright E.M."/>
            <person name="Allred A.F."/>
            <person name="Ahlstrom C."/>
            <person name="Manuel C.S."/>
            <person name="Stasiewicz M.J."/>
            <person name="Burrell A."/>
            <person name="Roof S."/>
            <person name="Strawn L."/>
            <person name="Fortes E.D."/>
            <person name="Nightingale K.K."/>
            <person name="Kephart D."/>
            <person name="Wiedmann M."/>
        </authorList>
    </citation>
    <scope>NUCLEOTIDE SEQUENCE [LARGE SCALE GENOMIC DNA]</scope>
    <source>
        <strain evidence="3">FSL F6-971</strain>
    </source>
</reference>
<organism evidence="2 3">
    <name type="scientific">Listeria grandensis FSL F6-0971</name>
    <dbReference type="NCBI Taxonomy" id="1265819"/>
    <lineage>
        <taxon>Bacteria</taxon>
        <taxon>Bacillati</taxon>
        <taxon>Bacillota</taxon>
        <taxon>Bacilli</taxon>
        <taxon>Bacillales</taxon>
        <taxon>Listeriaceae</taxon>
        <taxon>Listeria</taxon>
    </lineage>
</organism>